<dbReference type="EMBL" id="VXIT01000002">
    <property type="protein sequence ID" value="KAA6415004.1"/>
    <property type="molecule type" value="Genomic_DNA"/>
</dbReference>
<accession>A0A5M8Q1Y7</accession>
<feature type="region of interest" description="Disordered" evidence="1">
    <location>
        <begin position="1"/>
        <end position="84"/>
    </location>
</feature>
<comment type="caution">
    <text evidence="2">The sequence shown here is derived from an EMBL/GenBank/DDBJ whole genome shotgun (WGS) entry which is preliminary data.</text>
</comment>
<evidence type="ECO:0000313" key="2">
    <source>
        <dbReference type="EMBL" id="KAA6415004.1"/>
    </source>
</evidence>
<evidence type="ECO:0000313" key="3">
    <source>
        <dbReference type="Proteomes" id="UP000324767"/>
    </source>
</evidence>
<gene>
    <name evidence="2" type="ORF">FRX48_01755</name>
</gene>
<dbReference type="AlphaFoldDB" id="A0A5M8Q1Y7"/>
<reference evidence="2 3" key="1">
    <citation type="submission" date="2019-09" db="EMBL/GenBank/DDBJ databases">
        <title>The hologenome of the rock-dwelling lichen Lasallia pustulata.</title>
        <authorList>
            <person name="Greshake Tzovaras B."/>
            <person name="Segers F."/>
            <person name="Bicker A."/>
            <person name="Dal Grande F."/>
            <person name="Otte J."/>
            <person name="Hankeln T."/>
            <person name="Schmitt I."/>
            <person name="Ebersberger I."/>
        </authorList>
    </citation>
    <scope>NUCLEOTIDE SEQUENCE [LARGE SCALE GENOMIC DNA]</scope>
    <source>
        <strain evidence="2">A1-1</strain>
    </source>
</reference>
<protein>
    <submittedName>
        <fullName evidence="2">Uncharacterized protein</fullName>
    </submittedName>
</protein>
<sequence length="137" mass="15198">MASPIPQNLHGVIFSTKPPTNSKDDPIAQVAEEVTAASRERSGKPAWSNIIDEPPNNPKDDLIARGTDENPGNQEGTLERLAPLKDMSNYGSAIRRSGRNVKIAREAQQFRTEYQDGSLLEKFFSGRNRHGKRASPW</sequence>
<name>A0A5M8Q1Y7_9LECA</name>
<organism evidence="2 3">
    <name type="scientific">Lasallia pustulata</name>
    <dbReference type="NCBI Taxonomy" id="136370"/>
    <lineage>
        <taxon>Eukaryota</taxon>
        <taxon>Fungi</taxon>
        <taxon>Dikarya</taxon>
        <taxon>Ascomycota</taxon>
        <taxon>Pezizomycotina</taxon>
        <taxon>Lecanoromycetes</taxon>
        <taxon>OSLEUM clade</taxon>
        <taxon>Umbilicariomycetidae</taxon>
        <taxon>Umbilicariales</taxon>
        <taxon>Umbilicariaceae</taxon>
        <taxon>Lasallia</taxon>
    </lineage>
</organism>
<dbReference type="OrthoDB" id="2416339at2759"/>
<evidence type="ECO:0000256" key="1">
    <source>
        <dbReference type="SAM" id="MobiDB-lite"/>
    </source>
</evidence>
<proteinExistence type="predicted"/>
<dbReference type="Proteomes" id="UP000324767">
    <property type="component" value="Unassembled WGS sequence"/>
</dbReference>
<feature type="compositionally biased region" description="Basic and acidic residues" evidence="1">
    <location>
        <begin position="58"/>
        <end position="68"/>
    </location>
</feature>